<protein>
    <submittedName>
        <fullName evidence="2">Uncharacterized protein</fullName>
    </submittedName>
</protein>
<feature type="region of interest" description="Disordered" evidence="1">
    <location>
        <begin position="461"/>
        <end position="521"/>
    </location>
</feature>
<evidence type="ECO:0000313" key="3">
    <source>
        <dbReference type="Proteomes" id="UP000324800"/>
    </source>
</evidence>
<organism evidence="2 3">
    <name type="scientific">Streblomastix strix</name>
    <dbReference type="NCBI Taxonomy" id="222440"/>
    <lineage>
        <taxon>Eukaryota</taxon>
        <taxon>Metamonada</taxon>
        <taxon>Preaxostyla</taxon>
        <taxon>Oxymonadida</taxon>
        <taxon>Streblomastigidae</taxon>
        <taxon>Streblomastix</taxon>
    </lineage>
</organism>
<dbReference type="Proteomes" id="UP000324800">
    <property type="component" value="Unassembled WGS sequence"/>
</dbReference>
<feature type="compositionally biased region" description="Acidic residues" evidence="1">
    <location>
        <begin position="471"/>
        <end position="492"/>
    </location>
</feature>
<evidence type="ECO:0000313" key="2">
    <source>
        <dbReference type="EMBL" id="KAA6371698.1"/>
    </source>
</evidence>
<dbReference type="EMBL" id="SNRW01014232">
    <property type="protein sequence ID" value="KAA6371698.1"/>
    <property type="molecule type" value="Genomic_DNA"/>
</dbReference>
<feature type="compositionally biased region" description="Low complexity" evidence="1">
    <location>
        <begin position="461"/>
        <end position="470"/>
    </location>
</feature>
<name>A0A5J4UMQ9_9EUKA</name>
<dbReference type="AlphaFoldDB" id="A0A5J4UMQ9"/>
<evidence type="ECO:0000256" key="1">
    <source>
        <dbReference type="SAM" id="MobiDB-lite"/>
    </source>
</evidence>
<accession>A0A5J4UMQ9</accession>
<gene>
    <name evidence="2" type="ORF">EZS28_032775</name>
</gene>
<proteinExistence type="predicted"/>
<reference evidence="2 3" key="1">
    <citation type="submission" date="2019-03" db="EMBL/GenBank/DDBJ databases">
        <title>Single cell metagenomics reveals metabolic interactions within the superorganism composed of flagellate Streblomastix strix and complex community of Bacteroidetes bacteria on its surface.</title>
        <authorList>
            <person name="Treitli S.C."/>
            <person name="Kolisko M."/>
            <person name="Husnik F."/>
            <person name="Keeling P."/>
            <person name="Hampl V."/>
        </authorList>
    </citation>
    <scope>NUCLEOTIDE SEQUENCE [LARGE SCALE GENOMIC DNA]</scope>
    <source>
        <strain evidence="2">ST1C</strain>
    </source>
</reference>
<sequence length="521" mass="60654">MAARKNKRAKTIDLSPSDTKLQNNQLELEINNKVYKQFIEQIGNGTSQAQKELLSVIGLIAERGALNRMRYVDNQFYDLFKKSGMYKALDDIYIQEMQHQNQKFDKKITFSDFITQLIFTFTFINRNKRVETKRLKQAWNLFKHLIYKLERKLEPQDWMGSFGDDSLKLKRILKKIDGRMIEVKRVFQAMQGLIDCQENLNNFIKKFKCQFCLIHMIDLCGYPDTLAALELKSATFEAFAVSYLMIIASSSYLLSNLIGNNEEINKRSGSTVGFMEAVAELSLERNHAVDQNQQRKQLQSEIRYYNQGNFNYVMKYGNSLELKIIVKKLKFVQSEIELIAADQENDELKSKFLLQVFNNIGNIVKDLRYGTQFCHSKPALLKLIDEQIEEVGGLEEIDSNVKRINYGIKQQALSVLKQVNNPIDINNVEHIRKELPEVEQDNDEEDEQQVEVVRKYNVVFEQLENNSNNNEQEDEDDDEETNEDDVDYDEDSSSSQRKGRRHSYAFDDGDDDGDEEKCNVQ</sequence>
<comment type="caution">
    <text evidence="2">The sequence shown here is derived from an EMBL/GenBank/DDBJ whole genome shotgun (WGS) entry which is preliminary data.</text>
</comment>